<dbReference type="GO" id="GO:0055085">
    <property type="term" value="P:transmembrane transport"/>
    <property type="evidence" value="ECO:0007669"/>
    <property type="project" value="InterPro"/>
</dbReference>
<dbReference type="InterPro" id="IPR036513">
    <property type="entry name" value="STAS_dom_sf"/>
</dbReference>
<protein>
    <submittedName>
        <fullName evidence="8">Solute carrier family 26 member 10 isoform X1</fullName>
    </submittedName>
</protein>
<evidence type="ECO:0000259" key="6">
    <source>
        <dbReference type="PROSITE" id="PS50801"/>
    </source>
</evidence>
<dbReference type="Proteomes" id="UP000092443">
    <property type="component" value="Unplaced"/>
</dbReference>
<dbReference type="SUPFAM" id="SSF52091">
    <property type="entry name" value="SpoIIaa-like"/>
    <property type="match status" value="1"/>
</dbReference>
<feature type="transmembrane region" description="Helical" evidence="5">
    <location>
        <begin position="309"/>
        <end position="327"/>
    </location>
</feature>
<dbReference type="GO" id="GO:0016020">
    <property type="term" value="C:membrane"/>
    <property type="evidence" value="ECO:0007669"/>
    <property type="project" value="UniProtKB-SubCell"/>
</dbReference>
<proteinExistence type="predicted"/>
<evidence type="ECO:0000256" key="1">
    <source>
        <dbReference type="ARBA" id="ARBA00004141"/>
    </source>
</evidence>
<comment type="subcellular location">
    <subcellularLocation>
        <location evidence="1">Membrane</location>
        <topology evidence="1">Multi-pass membrane protein</topology>
    </subcellularLocation>
</comment>
<feature type="transmembrane region" description="Helical" evidence="5">
    <location>
        <begin position="211"/>
        <end position="233"/>
    </location>
</feature>
<dbReference type="Pfam" id="PF00916">
    <property type="entry name" value="Sulfate_transp"/>
    <property type="match status" value="1"/>
</dbReference>
<evidence type="ECO:0000256" key="3">
    <source>
        <dbReference type="ARBA" id="ARBA00022989"/>
    </source>
</evidence>
<dbReference type="PANTHER" id="PTHR11814">
    <property type="entry name" value="SULFATE TRANSPORTER"/>
    <property type="match status" value="1"/>
</dbReference>
<keyword evidence="3 5" id="KW-1133">Transmembrane helix</keyword>
<feature type="transmembrane region" description="Helical" evidence="5">
    <location>
        <begin position="360"/>
        <end position="380"/>
    </location>
</feature>
<evidence type="ECO:0000256" key="2">
    <source>
        <dbReference type="ARBA" id="ARBA00022692"/>
    </source>
</evidence>
<feature type="transmembrane region" description="Helical" evidence="5">
    <location>
        <begin position="240"/>
        <end position="259"/>
    </location>
</feature>
<feature type="domain" description="STAS" evidence="6">
    <location>
        <begin position="628"/>
        <end position="770"/>
    </location>
</feature>
<keyword evidence="7" id="KW-1185">Reference proteome</keyword>
<feature type="transmembrane region" description="Helical" evidence="5">
    <location>
        <begin position="160"/>
        <end position="179"/>
    </location>
</feature>
<feature type="transmembrane region" description="Helical" evidence="5">
    <location>
        <begin position="279"/>
        <end position="297"/>
    </location>
</feature>
<evidence type="ECO:0000313" key="8">
    <source>
        <dbReference type="RefSeq" id="XP_037880189.1"/>
    </source>
</evidence>
<keyword evidence="2 5" id="KW-0812">Transmembrane</keyword>
<evidence type="ECO:0000313" key="7">
    <source>
        <dbReference type="Proteomes" id="UP000092443"/>
    </source>
</evidence>
<dbReference type="InterPro" id="IPR011547">
    <property type="entry name" value="SLC26A/SulP_dom"/>
</dbReference>
<dbReference type="RefSeq" id="XP_037880189.1">
    <property type="nucleotide sequence ID" value="XM_038024261.1"/>
</dbReference>
<keyword evidence="4 5" id="KW-0472">Membrane</keyword>
<accession>A0A8U0W500</accession>
<dbReference type="CDD" id="cd07042">
    <property type="entry name" value="STAS_SulP_like_sulfate_transporter"/>
    <property type="match status" value="1"/>
</dbReference>
<dbReference type="InterPro" id="IPR001902">
    <property type="entry name" value="SLC26A/SulP_fam"/>
</dbReference>
<gene>
    <name evidence="8" type="primary">LOC119631767</name>
</gene>
<dbReference type="InterPro" id="IPR002645">
    <property type="entry name" value="STAS_dom"/>
</dbReference>
<dbReference type="Gene3D" id="3.30.750.24">
    <property type="entry name" value="STAS domain"/>
    <property type="match status" value="1"/>
</dbReference>
<dbReference type="GeneID" id="119631767"/>
<feature type="transmembrane region" description="Helical" evidence="5">
    <location>
        <begin position="441"/>
        <end position="465"/>
    </location>
</feature>
<evidence type="ECO:0000256" key="4">
    <source>
        <dbReference type="ARBA" id="ARBA00023136"/>
    </source>
</evidence>
<dbReference type="PROSITE" id="PS50801">
    <property type="entry name" value="STAS"/>
    <property type="match status" value="1"/>
</dbReference>
<sequence length="776" mass="85888">MFVVNLSHCRCYAVCKQKFLNVLQLRAYAPNRKSSITISNQAITTLHLSNKEKNDSKTKEKEHPALFNSPKSFFEYQQQFFQNHYTDVVFKDLKPPKMSTNIEANKDAKQPLTQTIINVKPKIQPRYDVHRDVLSHDVVIKETGYGARDKSLPYALKQCWHSLSFSAMFTGIIPILQWLPKYSMKRDLLGDVLAGFTVAVMHIPHGMAYGLLAGVSPGSGLYMAIFPTLIYMIFGTSRHISIGTFAVASLMTLSVVQTYSSEEAQLSLVGNEIITPIEVVTALAFTVGLMHLLMSFLRLGTISALLSEPLVNGFTTGAACHVVITQLKDAFGLHVPRHKGLFKIIYSLIYLCREILHTNVATLIFCLSIMTFMTICNELIKPYLRKKCRFPVPAELMAVIGGTIVSKLLAVESHYDIQLVGPVPTGLPTPAIPRLSLIPNLIADSLAIAVVTYSIVMSLGLTFAKKHSYEIRPNQELFAMGIGNIVGGFFSCIPLACSLTRSLIQEQTGGATQLASLVSAILIVMTIFWTGPFFRYLPRCVLAGVIIVALKPMFMQAKELKKFSKQGKLEVLTWLCTFIGVVLIDIGYGLVIGVCISLLNLYIKGLRPYSCLLGYIPEASAVYVDISNHRNAFEVPETKMFRYTGALNFATAVSYRNALYKALELDIGKSKRSAYVPVAQNGTILTNGSPHSHLNTSFRFLVLDFSTLSHIDMAGGQMLSDIMNELKKYGIRMFIASPADRVYDSLVHSMAFGGGPFEIFPTLHDAVEYANACRKA</sequence>
<feature type="transmembrane region" description="Helical" evidence="5">
    <location>
        <begin position="511"/>
        <end position="530"/>
    </location>
</feature>
<feature type="transmembrane region" description="Helical" evidence="5">
    <location>
        <begin position="477"/>
        <end position="499"/>
    </location>
</feature>
<name>A0A8U0W500_9MUSC</name>
<reference evidence="8" key="1">
    <citation type="submission" date="2025-08" db="UniProtKB">
        <authorList>
            <consortium name="RefSeq"/>
        </authorList>
    </citation>
    <scope>IDENTIFICATION</scope>
    <source>
        <tissue evidence="8">Whole body pupa</tissue>
    </source>
</reference>
<feature type="transmembrane region" description="Helical" evidence="5">
    <location>
        <begin position="536"/>
        <end position="554"/>
    </location>
</feature>
<dbReference type="AlphaFoldDB" id="A0A8U0W500"/>
<evidence type="ECO:0000256" key="5">
    <source>
        <dbReference type="SAM" id="Phobius"/>
    </source>
</evidence>
<dbReference type="KEGG" id="gfs:119631767"/>
<organism evidence="7 8">
    <name type="scientific">Glossina fuscipes</name>
    <dbReference type="NCBI Taxonomy" id="7396"/>
    <lineage>
        <taxon>Eukaryota</taxon>
        <taxon>Metazoa</taxon>
        <taxon>Ecdysozoa</taxon>
        <taxon>Arthropoda</taxon>
        <taxon>Hexapoda</taxon>
        <taxon>Insecta</taxon>
        <taxon>Pterygota</taxon>
        <taxon>Neoptera</taxon>
        <taxon>Endopterygota</taxon>
        <taxon>Diptera</taxon>
        <taxon>Brachycera</taxon>
        <taxon>Muscomorpha</taxon>
        <taxon>Hippoboscoidea</taxon>
        <taxon>Glossinidae</taxon>
        <taxon>Glossina</taxon>
    </lineage>
</organism>
<dbReference type="Pfam" id="PF01740">
    <property type="entry name" value="STAS"/>
    <property type="match status" value="1"/>
</dbReference>
<dbReference type="NCBIfam" id="TIGR00815">
    <property type="entry name" value="sulP"/>
    <property type="match status" value="1"/>
</dbReference>
<feature type="transmembrane region" description="Helical" evidence="5">
    <location>
        <begin position="575"/>
        <end position="603"/>
    </location>
</feature>